<dbReference type="GO" id="GO:0003677">
    <property type="term" value="F:DNA binding"/>
    <property type="evidence" value="ECO:0007669"/>
    <property type="project" value="UniProtKB-KW"/>
</dbReference>
<dbReference type="InterPro" id="IPR036390">
    <property type="entry name" value="WH_DNA-bd_sf"/>
</dbReference>
<dbReference type="RefSeq" id="WP_073154313.1">
    <property type="nucleotide sequence ID" value="NZ_FQVL01000003.1"/>
</dbReference>
<dbReference type="EMBL" id="FQVL01000003">
    <property type="protein sequence ID" value="SHE80790.1"/>
    <property type="molecule type" value="Genomic_DNA"/>
</dbReference>
<accession>A0A1M4WI02</accession>
<keyword evidence="3" id="KW-0804">Transcription</keyword>
<evidence type="ECO:0000313" key="6">
    <source>
        <dbReference type="Proteomes" id="UP000184476"/>
    </source>
</evidence>
<dbReference type="OrthoDB" id="9798835at2"/>
<dbReference type="STRING" id="112248.SAMN05444392_103228"/>
<keyword evidence="2 5" id="KW-0238">DNA-binding</keyword>
<dbReference type="GO" id="GO:0003700">
    <property type="term" value="F:DNA-binding transcription factor activity"/>
    <property type="evidence" value="ECO:0007669"/>
    <property type="project" value="InterPro"/>
</dbReference>
<dbReference type="InterPro" id="IPR001845">
    <property type="entry name" value="HTH_ArsR_DNA-bd_dom"/>
</dbReference>
<dbReference type="AlphaFoldDB" id="A0A1M4WI02"/>
<protein>
    <submittedName>
        <fullName evidence="5">DNA-binding transcriptional regulator, ArsR family</fullName>
    </submittedName>
</protein>
<evidence type="ECO:0000259" key="4">
    <source>
        <dbReference type="PROSITE" id="PS50987"/>
    </source>
</evidence>
<dbReference type="PANTHER" id="PTHR33154:SF33">
    <property type="entry name" value="TRANSCRIPTIONAL REPRESSOR SDPR"/>
    <property type="match status" value="1"/>
</dbReference>
<dbReference type="CDD" id="cd00090">
    <property type="entry name" value="HTH_ARSR"/>
    <property type="match status" value="1"/>
</dbReference>
<feature type="domain" description="HTH arsR-type" evidence="4">
    <location>
        <begin position="3"/>
        <end position="93"/>
    </location>
</feature>
<proteinExistence type="predicted"/>
<dbReference type="Pfam" id="PF12840">
    <property type="entry name" value="HTH_20"/>
    <property type="match status" value="1"/>
</dbReference>
<evidence type="ECO:0000256" key="1">
    <source>
        <dbReference type="ARBA" id="ARBA00023015"/>
    </source>
</evidence>
<keyword evidence="1" id="KW-0805">Transcription regulation</keyword>
<sequence length="93" mass="10810">MMMDHFSSDQAVNIYKSLGEPTRYLIVQLLLQHNQLSCTEIKDKINQVANSTLSHHLKLLKDCQVLQCTRRGKLRLYSCNKEVLTLYAPYLLK</sequence>
<evidence type="ECO:0000256" key="2">
    <source>
        <dbReference type="ARBA" id="ARBA00023125"/>
    </source>
</evidence>
<dbReference type="PROSITE" id="PS50987">
    <property type="entry name" value="HTH_ARSR_2"/>
    <property type="match status" value="1"/>
</dbReference>
<evidence type="ECO:0000313" key="5">
    <source>
        <dbReference type="EMBL" id="SHE80790.1"/>
    </source>
</evidence>
<organism evidence="5 6">
    <name type="scientific">Seinonella peptonophila</name>
    <dbReference type="NCBI Taxonomy" id="112248"/>
    <lineage>
        <taxon>Bacteria</taxon>
        <taxon>Bacillati</taxon>
        <taxon>Bacillota</taxon>
        <taxon>Bacilli</taxon>
        <taxon>Bacillales</taxon>
        <taxon>Thermoactinomycetaceae</taxon>
        <taxon>Seinonella</taxon>
    </lineage>
</organism>
<evidence type="ECO:0000256" key="3">
    <source>
        <dbReference type="ARBA" id="ARBA00023163"/>
    </source>
</evidence>
<name>A0A1M4WI02_9BACL</name>
<dbReference type="InterPro" id="IPR036388">
    <property type="entry name" value="WH-like_DNA-bd_sf"/>
</dbReference>
<dbReference type="Proteomes" id="UP000184476">
    <property type="component" value="Unassembled WGS sequence"/>
</dbReference>
<dbReference type="SMART" id="SM00418">
    <property type="entry name" value="HTH_ARSR"/>
    <property type="match status" value="1"/>
</dbReference>
<dbReference type="PANTHER" id="PTHR33154">
    <property type="entry name" value="TRANSCRIPTIONAL REGULATOR, ARSR FAMILY"/>
    <property type="match status" value="1"/>
</dbReference>
<dbReference type="NCBIfam" id="NF033788">
    <property type="entry name" value="HTH_metalloreg"/>
    <property type="match status" value="1"/>
</dbReference>
<reference evidence="5 6" key="1">
    <citation type="submission" date="2016-11" db="EMBL/GenBank/DDBJ databases">
        <authorList>
            <person name="Jaros S."/>
            <person name="Januszkiewicz K."/>
            <person name="Wedrychowicz H."/>
        </authorList>
    </citation>
    <scope>NUCLEOTIDE SEQUENCE [LARGE SCALE GENOMIC DNA]</scope>
    <source>
        <strain evidence="5 6">DSM 44666</strain>
    </source>
</reference>
<dbReference type="Gene3D" id="1.10.10.10">
    <property type="entry name" value="Winged helix-like DNA-binding domain superfamily/Winged helix DNA-binding domain"/>
    <property type="match status" value="1"/>
</dbReference>
<dbReference type="PRINTS" id="PR00778">
    <property type="entry name" value="HTHARSR"/>
</dbReference>
<keyword evidence="6" id="KW-1185">Reference proteome</keyword>
<gene>
    <name evidence="5" type="ORF">SAMN05444392_103228</name>
</gene>
<dbReference type="SUPFAM" id="SSF46785">
    <property type="entry name" value="Winged helix' DNA-binding domain"/>
    <property type="match status" value="1"/>
</dbReference>
<dbReference type="InterPro" id="IPR051081">
    <property type="entry name" value="HTH_MetalResp_TranReg"/>
</dbReference>
<dbReference type="InterPro" id="IPR011991">
    <property type="entry name" value="ArsR-like_HTH"/>
</dbReference>